<gene>
    <name evidence="1" type="ORF">Fcan01_15754</name>
</gene>
<dbReference type="GO" id="GO:0004527">
    <property type="term" value="F:exonuclease activity"/>
    <property type="evidence" value="ECO:0007669"/>
    <property type="project" value="UniProtKB-KW"/>
</dbReference>
<dbReference type="EMBL" id="LNIX01000010">
    <property type="protein sequence ID" value="OXA49884.1"/>
    <property type="molecule type" value="Genomic_DNA"/>
</dbReference>
<reference evidence="1 2" key="1">
    <citation type="submission" date="2015-12" db="EMBL/GenBank/DDBJ databases">
        <title>The genome of Folsomia candida.</title>
        <authorList>
            <person name="Faddeeva A."/>
            <person name="Derks M.F."/>
            <person name="Anvar Y."/>
            <person name="Smit S."/>
            <person name="Van Straalen N."/>
            <person name="Roelofs D."/>
        </authorList>
    </citation>
    <scope>NUCLEOTIDE SEQUENCE [LARGE SCALE GENOMIC DNA]</scope>
    <source>
        <strain evidence="1 2">VU population</strain>
        <tissue evidence="1">Whole body</tissue>
    </source>
</reference>
<keyword evidence="2" id="KW-1185">Reference proteome</keyword>
<dbReference type="InterPro" id="IPR012337">
    <property type="entry name" value="RNaseH-like_sf"/>
</dbReference>
<dbReference type="OrthoDB" id="8191639at2759"/>
<dbReference type="Proteomes" id="UP000198287">
    <property type="component" value="Unassembled WGS sequence"/>
</dbReference>
<dbReference type="AlphaFoldDB" id="A0A226DYK9"/>
<accession>A0A226DYK9</accession>
<organism evidence="1 2">
    <name type="scientific">Folsomia candida</name>
    <name type="common">Springtail</name>
    <dbReference type="NCBI Taxonomy" id="158441"/>
    <lineage>
        <taxon>Eukaryota</taxon>
        <taxon>Metazoa</taxon>
        <taxon>Ecdysozoa</taxon>
        <taxon>Arthropoda</taxon>
        <taxon>Hexapoda</taxon>
        <taxon>Collembola</taxon>
        <taxon>Entomobryomorpha</taxon>
        <taxon>Isotomoidea</taxon>
        <taxon>Isotomidae</taxon>
        <taxon>Proisotominae</taxon>
        <taxon>Folsomia</taxon>
    </lineage>
</organism>
<keyword evidence="1" id="KW-0378">Hydrolase</keyword>
<keyword evidence="1" id="KW-0269">Exonuclease</keyword>
<proteinExistence type="predicted"/>
<keyword evidence="1" id="KW-0540">Nuclease</keyword>
<comment type="caution">
    <text evidence="1">The sequence shown here is derived from an EMBL/GenBank/DDBJ whole genome shotgun (WGS) entry which is preliminary data.</text>
</comment>
<name>A0A226DYK9_FOLCA</name>
<sequence>MDSKSLKNIINWITADSSNAERFQFLKNILDALADEELSQIPNLVSKAKKRRHRPKSSWNDRSITSTVSEPVTTVSVPVELVDGCSLVKQYDMSCIYSIDVEKVEIPDGFDKRGRQKWAQKAGSVSIVNFKKEVIYSAKIFRKFGSYRTTSFTRAKNGFTDRSLQANDCKSLNIVQEDLDKTLHGGLLIGISLVNDILSLNLPPADFDLLDLQWYWFHRFQNSKGKSYEENISLRSLCKHFFDIDVQPDAQIHTADNDAIWTMTLFTDIFLQIKPTPMSRKNYEHSNYIKNYKG</sequence>
<protein>
    <submittedName>
        <fullName evidence="1">RNA exonuclease 4</fullName>
    </submittedName>
</protein>
<dbReference type="InterPro" id="IPR036397">
    <property type="entry name" value="RNaseH_sf"/>
</dbReference>
<dbReference type="GO" id="GO:0003676">
    <property type="term" value="F:nucleic acid binding"/>
    <property type="evidence" value="ECO:0007669"/>
    <property type="project" value="InterPro"/>
</dbReference>
<dbReference type="Gene3D" id="3.30.420.10">
    <property type="entry name" value="Ribonuclease H-like superfamily/Ribonuclease H"/>
    <property type="match status" value="1"/>
</dbReference>
<dbReference type="SUPFAM" id="SSF53098">
    <property type="entry name" value="Ribonuclease H-like"/>
    <property type="match status" value="1"/>
</dbReference>
<evidence type="ECO:0000313" key="2">
    <source>
        <dbReference type="Proteomes" id="UP000198287"/>
    </source>
</evidence>
<evidence type="ECO:0000313" key="1">
    <source>
        <dbReference type="EMBL" id="OXA49884.1"/>
    </source>
</evidence>